<proteinExistence type="predicted"/>
<keyword evidence="2" id="KW-1185">Reference proteome</keyword>
<dbReference type="EMBL" id="JBGFFX010000002">
    <property type="protein sequence ID" value="MEY8769959.1"/>
    <property type="molecule type" value="Genomic_DNA"/>
</dbReference>
<name>A0ABV4E4Z2_9GAMM</name>
<evidence type="ECO:0000313" key="2">
    <source>
        <dbReference type="Proteomes" id="UP001565243"/>
    </source>
</evidence>
<organism evidence="1 2">
    <name type="scientific">Erwinia aeris</name>
    <dbReference type="NCBI Taxonomy" id="3239803"/>
    <lineage>
        <taxon>Bacteria</taxon>
        <taxon>Pseudomonadati</taxon>
        <taxon>Pseudomonadota</taxon>
        <taxon>Gammaproteobacteria</taxon>
        <taxon>Enterobacterales</taxon>
        <taxon>Erwiniaceae</taxon>
        <taxon>Erwinia</taxon>
    </lineage>
</organism>
<protein>
    <submittedName>
        <fullName evidence="1">Uncharacterized protein</fullName>
    </submittedName>
</protein>
<sequence length="302" mass="34019">MPFNLFGTSSGASHRTRHDAKVMLPGKPGLEGTRNGRIITVTESQQQILKKANRSIEDTWKTLDKGSANQIHDILHTRGGVVKRTVACRAENSSEDNRPWRAARFRAGNCGEMAAVNGLLLASSGISEPVAVCSALDGDHAFVMVGDRRINGERIYSDAWPLYGRADKEQNYDLSKRYRIVKEYAPQAANPEVRERLVHGDKASREEVNALYQREMRREGQPIDSKDLSSLKQIARRHGGGLYQQYQASKNINVYYQTESGGDVTELKPEMKRSVYESRRRRQDDATRTEVAELMRNINRGV</sequence>
<accession>A0ABV4E4Z2</accession>
<comment type="caution">
    <text evidence="1">The sequence shown here is derived from an EMBL/GenBank/DDBJ whole genome shotgun (WGS) entry which is preliminary data.</text>
</comment>
<reference evidence="1 2" key="1">
    <citation type="submission" date="2024-07" db="EMBL/GenBank/DDBJ databases">
        <authorList>
            <person name="Hebao G."/>
        </authorList>
    </citation>
    <scope>NUCLEOTIDE SEQUENCE [LARGE SCALE GENOMIC DNA]</scope>
    <source>
        <strain evidence="1 2">ACCC 02193</strain>
    </source>
</reference>
<gene>
    <name evidence="1" type="ORF">AB6T85_05880</name>
</gene>
<dbReference type="Proteomes" id="UP001565243">
    <property type="component" value="Unassembled WGS sequence"/>
</dbReference>
<dbReference type="RefSeq" id="WP_301252580.1">
    <property type="nucleotide sequence ID" value="NZ_JBGFFX010000002.1"/>
</dbReference>
<evidence type="ECO:0000313" key="1">
    <source>
        <dbReference type="EMBL" id="MEY8769959.1"/>
    </source>
</evidence>